<dbReference type="Pfam" id="PF10400">
    <property type="entry name" value="Vir_act_alpha_C"/>
    <property type="match status" value="1"/>
</dbReference>
<dbReference type="PANTHER" id="PTHR43252:SF6">
    <property type="entry name" value="NEGATIVE TRANSCRIPTION REGULATOR PADR"/>
    <property type="match status" value="1"/>
</dbReference>
<sequence>MSIKYVLLGFLSWRSLTGYELKQLFVDSATLFWSGNSNQIYTPLSELHKEGLVSVEVQPQGTRPPRKVYSLTAKGWDTLKSWVQSRPDAPVQKNALLLQLAWADQLPYEDLDALLQSYEEHLQMQLLIFRELARRQEAPRRTPRETFLWESIERNWLSFYEHELTWAQSVRTELTRMNAESEEG</sequence>
<evidence type="ECO:0008006" key="5">
    <source>
        <dbReference type="Google" id="ProtNLM"/>
    </source>
</evidence>
<dbReference type="AlphaFoldDB" id="A0A402BEY8"/>
<keyword evidence="4" id="KW-1185">Reference proteome</keyword>
<name>A0A402BEY8_9CHLR</name>
<proteinExistence type="predicted"/>
<dbReference type="Gene3D" id="6.10.140.190">
    <property type="match status" value="1"/>
</dbReference>
<gene>
    <name evidence="3" type="ORF">KDA_54850</name>
</gene>
<feature type="domain" description="Transcription regulator PadR N-terminal" evidence="1">
    <location>
        <begin position="7"/>
        <end position="80"/>
    </location>
</feature>
<dbReference type="InterPro" id="IPR018309">
    <property type="entry name" value="Tscrpt_reg_PadR_C"/>
</dbReference>
<dbReference type="InterPro" id="IPR005149">
    <property type="entry name" value="Tscrpt_reg_PadR_N"/>
</dbReference>
<dbReference type="InterPro" id="IPR036388">
    <property type="entry name" value="WH-like_DNA-bd_sf"/>
</dbReference>
<dbReference type="PANTHER" id="PTHR43252">
    <property type="entry name" value="TRANSCRIPTIONAL REGULATOR YQJI"/>
    <property type="match status" value="1"/>
</dbReference>
<dbReference type="SUPFAM" id="SSF46785">
    <property type="entry name" value="Winged helix' DNA-binding domain"/>
    <property type="match status" value="1"/>
</dbReference>
<dbReference type="Pfam" id="PF03551">
    <property type="entry name" value="PadR"/>
    <property type="match status" value="1"/>
</dbReference>
<dbReference type="EMBL" id="BIFT01000002">
    <property type="protein sequence ID" value="GCE30001.1"/>
    <property type="molecule type" value="Genomic_DNA"/>
</dbReference>
<evidence type="ECO:0000259" key="1">
    <source>
        <dbReference type="Pfam" id="PF03551"/>
    </source>
</evidence>
<organism evidence="3 4">
    <name type="scientific">Dictyobacter alpinus</name>
    <dbReference type="NCBI Taxonomy" id="2014873"/>
    <lineage>
        <taxon>Bacteria</taxon>
        <taxon>Bacillati</taxon>
        <taxon>Chloroflexota</taxon>
        <taxon>Ktedonobacteria</taxon>
        <taxon>Ktedonobacterales</taxon>
        <taxon>Dictyobacteraceae</taxon>
        <taxon>Dictyobacter</taxon>
    </lineage>
</organism>
<dbReference type="Gene3D" id="1.10.10.10">
    <property type="entry name" value="Winged helix-like DNA-binding domain superfamily/Winged helix DNA-binding domain"/>
    <property type="match status" value="1"/>
</dbReference>
<dbReference type="InterPro" id="IPR036390">
    <property type="entry name" value="WH_DNA-bd_sf"/>
</dbReference>
<accession>A0A402BEY8</accession>
<feature type="domain" description="Transcription regulator PadR C-terminal" evidence="2">
    <location>
        <begin position="93"/>
        <end position="174"/>
    </location>
</feature>
<evidence type="ECO:0000259" key="2">
    <source>
        <dbReference type="Pfam" id="PF10400"/>
    </source>
</evidence>
<comment type="caution">
    <text evidence="3">The sequence shown here is derived from an EMBL/GenBank/DDBJ whole genome shotgun (WGS) entry which is preliminary data.</text>
</comment>
<dbReference type="Proteomes" id="UP000287171">
    <property type="component" value="Unassembled WGS sequence"/>
</dbReference>
<evidence type="ECO:0000313" key="3">
    <source>
        <dbReference type="EMBL" id="GCE30001.1"/>
    </source>
</evidence>
<evidence type="ECO:0000313" key="4">
    <source>
        <dbReference type="Proteomes" id="UP000287171"/>
    </source>
</evidence>
<reference evidence="4" key="1">
    <citation type="submission" date="2018-12" db="EMBL/GenBank/DDBJ databases">
        <title>Tengunoibacter tsumagoiensis gen. nov., sp. nov., Dictyobacter kobayashii sp. nov., D. alpinus sp. nov., and D. joshuensis sp. nov. and description of Dictyobacteraceae fam. nov. within the order Ktedonobacterales isolated from Tengu-no-mugimeshi.</title>
        <authorList>
            <person name="Wang C.M."/>
            <person name="Zheng Y."/>
            <person name="Sakai Y."/>
            <person name="Toyoda A."/>
            <person name="Minakuchi Y."/>
            <person name="Abe K."/>
            <person name="Yokota A."/>
            <person name="Yabe S."/>
        </authorList>
    </citation>
    <scope>NUCLEOTIDE SEQUENCE [LARGE SCALE GENOMIC DNA]</scope>
    <source>
        <strain evidence="4">Uno16</strain>
    </source>
</reference>
<protein>
    <recommendedName>
        <fullName evidence="5">PadR family transcriptional regulator</fullName>
    </recommendedName>
</protein>